<dbReference type="RefSeq" id="WP_407287599.1">
    <property type="nucleotide sequence ID" value="NZ_CP147982.1"/>
</dbReference>
<evidence type="ECO:0000313" key="3">
    <source>
        <dbReference type="Proteomes" id="UP001626628"/>
    </source>
</evidence>
<evidence type="ECO:0008006" key="4">
    <source>
        <dbReference type="Google" id="ProtNLM"/>
    </source>
</evidence>
<keyword evidence="3" id="KW-1185">Reference proteome</keyword>
<keyword evidence="1" id="KW-1133">Transmembrane helix</keyword>
<gene>
    <name evidence="2" type="ORF">WAB15_24830</name>
</gene>
<proteinExistence type="predicted"/>
<keyword evidence="1" id="KW-0472">Membrane</keyword>
<evidence type="ECO:0000313" key="2">
    <source>
        <dbReference type="EMBL" id="WXK78950.1"/>
    </source>
</evidence>
<sequence>MTGPTNSARDAGRALAELLRNWWELSARDGRPKPTQQSLAGRLGIDQTTLSRYLNPQHPSTAPLKTVELLHTTLRAPDADLARARTLATSAASGPQRAPARLRRATPRTGLALLAVLALGGGIALLAAQGPVIRR</sequence>
<accession>A0ABZ2QR97</accession>
<keyword evidence="1" id="KW-0812">Transmembrane</keyword>
<dbReference type="Proteomes" id="UP001626628">
    <property type="component" value="Chromosome"/>
</dbReference>
<organism evidence="2 3">
    <name type="scientific">Streptomyces sirii</name>
    <dbReference type="NCBI Taxonomy" id="3127701"/>
    <lineage>
        <taxon>Bacteria</taxon>
        <taxon>Bacillati</taxon>
        <taxon>Actinomycetota</taxon>
        <taxon>Actinomycetes</taxon>
        <taxon>Kitasatosporales</taxon>
        <taxon>Streptomycetaceae</taxon>
        <taxon>Streptomyces</taxon>
    </lineage>
</organism>
<feature type="transmembrane region" description="Helical" evidence="1">
    <location>
        <begin position="111"/>
        <end position="133"/>
    </location>
</feature>
<dbReference type="EMBL" id="CP147982">
    <property type="protein sequence ID" value="WXK78950.1"/>
    <property type="molecule type" value="Genomic_DNA"/>
</dbReference>
<protein>
    <recommendedName>
        <fullName evidence="4">Helix-turn-helix domain-containing protein</fullName>
    </recommendedName>
</protein>
<evidence type="ECO:0000256" key="1">
    <source>
        <dbReference type="SAM" id="Phobius"/>
    </source>
</evidence>
<name>A0ABZ2QR97_9ACTN</name>
<reference evidence="2 3" key="1">
    <citation type="submission" date="2024-03" db="EMBL/GenBank/DDBJ databases">
        <title>The complete genome of Streptomyces sirii sp.nov.</title>
        <authorList>
            <person name="Zakalyukina Y.V."/>
            <person name="Belik A.R."/>
            <person name="Biryukov M.V."/>
            <person name="Baturina O.A."/>
            <person name="Kabilov M.R."/>
        </authorList>
    </citation>
    <scope>NUCLEOTIDE SEQUENCE [LARGE SCALE GENOMIC DNA]</scope>
    <source>
        <strain evidence="2 3">BP-8</strain>
    </source>
</reference>